<evidence type="ECO:0000313" key="1">
    <source>
        <dbReference type="EMBL" id="KAH6941380.1"/>
    </source>
</evidence>
<gene>
    <name evidence="1" type="ORF">HPB50_017881</name>
</gene>
<protein>
    <submittedName>
        <fullName evidence="1">Uncharacterized protein</fullName>
    </submittedName>
</protein>
<dbReference type="EMBL" id="CM023491">
    <property type="protein sequence ID" value="KAH6941380.1"/>
    <property type="molecule type" value="Genomic_DNA"/>
</dbReference>
<organism evidence="1 2">
    <name type="scientific">Hyalomma asiaticum</name>
    <name type="common">Tick</name>
    <dbReference type="NCBI Taxonomy" id="266040"/>
    <lineage>
        <taxon>Eukaryota</taxon>
        <taxon>Metazoa</taxon>
        <taxon>Ecdysozoa</taxon>
        <taxon>Arthropoda</taxon>
        <taxon>Chelicerata</taxon>
        <taxon>Arachnida</taxon>
        <taxon>Acari</taxon>
        <taxon>Parasitiformes</taxon>
        <taxon>Ixodida</taxon>
        <taxon>Ixodoidea</taxon>
        <taxon>Ixodidae</taxon>
        <taxon>Hyalomminae</taxon>
        <taxon>Hyalomma</taxon>
    </lineage>
</organism>
<proteinExistence type="predicted"/>
<dbReference type="Proteomes" id="UP000821845">
    <property type="component" value="Chromosome 11"/>
</dbReference>
<accession>A0ACB7T359</accession>
<sequence>MGNSHSQAPDERPRDSSVLSSSRGSSSTNGGVLNANGGLRGHKRLASKFASPNNRVLPQPAVEGVRLLKTTQNGHILQSGGTISGRRLISQNSDVQDNPDLLRILQQRRSLSDVEQQQADPPGQLQPGRRAHSDPDIARSVVDDEDDEDEEEEGITGRSLIAISPSKAKIKSRKKAKAPDPPQPLSSSLPKDSDRPPSGRASEEPGKTVFSKFKGRRVEGKSPAPTPPPPPPPPDYNSDDNVVFRPGNSYEKNRRNVDKWRLSKTDPARTDGAGQKKTTSSNDGPAGKAEPSVLAKDFKEELLAVARRRASNGFARRVAEENGRGSKTPPACNGDLKSPKSTPKKQYYFSNFDALKLKDGSVPNGNVKKTKADKGTPKRENASLNPRSLAAIDDHSQGESKVIEYILNDSSRLQDNCFDVSQDPEHYNHGNRKTENRQRNSRSPVPPWSKHQWPLDNLSAGGTSSAKSSLSSSSDQDLNVNIQLRPTLPRKQMDIPRFSPTDAWRSLWATDSPQARRSDRLRSEASTDDGDVLEDQIRRVSRVMAPRRVMADRCGDSGISPDAGSPLFIHDAVDGAPFGPGPGRRSEGVGRASPPDGVRDDHWVPKEDLMDDSDSGSVGPTTSGLQEKQPHGMLGLQAKFTMPAHMFLPWSTPSATMRTEDSSDQSSRPRGRLRKNPRMMTPTAENFNSLRNLRKALGMRGRDYLGDRQHGGIDSNWSLSRSAPNSLNIVGDIDMRRSSEESATPEADEKPKESPVWRDNSRNESARRTSSFSFSREGHVMYLPEYEVRTGSGYKPAANNKGNSSNRPSRFDNNKKVKKFSYMSTVRKEERKRLEEQLAQEVAEKERLREKEIRWMNRVEEEFRKQRDKEKLDIRHQLRILNLESKKAGGQHDGDLVNGDEAVWNGNGTDHNKDASTNGVGKWVRRRDSDHQVNGNGGAADSRNFSPPRPEPEGGRSSGDECRNSLENYNPTAVVPEPGRHSAPAKKRIYDQISRVMRGGGVDNGEKCNGHSADDRRSLSPASQVGGRPARNRSSSPTRRRSSSYDDRKVDHAISVFKKEALQRTNSGRTYESHCNYIYSVPQKKVSDVPKEGRYRPLEDSDSMSDELQRSRADSRQRLPSSADVPVKRGGGAGGTKPLLTVQPFGANKGYRPVPFGLRQQHEARPNR</sequence>
<evidence type="ECO:0000313" key="2">
    <source>
        <dbReference type="Proteomes" id="UP000821845"/>
    </source>
</evidence>
<reference evidence="1" key="1">
    <citation type="submission" date="2020-05" db="EMBL/GenBank/DDBJ databases">
        <title>Large-scale comparative analyses of tick genomes elucidate their genetic diversity and vector capacities.</title>
        <authorList>
            <person name="Jia N."/>
            <person name="Wang J."/>
            <person name="Shi W."/>
            <person name="Du L."/>
            <person name="Sun Y."/>
            <person name="Zhan W."/>
            <person name="Jiang J."/>
            <person name="Wang Q."/>
            <person name="Zhang B."/>
            <person name="Ji P."/>
            <person name="Sakyi L.B."/>
            <person name="Cui X."/>
            <person name="Yuan T."/>
            <person name="Jiang B."/>
            <person name="Yang W."/>
            <person name="Lam T.T.-Y."/>
            <person name="Chang Q."/>
            <person name="Ding S."/>
            <person name="Wang X."/>
            <person name="Zhu J."/>
            <person name="Ruan X."/>
            <person name="Zhao L."/>
            <person name="Wei J."/>
            <person name="Que T."/>
            <person name="Du C."/>
            <person name="Cheng J."/>
            <person name="Dai P."/>
            <person name="Han X."/>
            <person name="Huang E."/>
            <person name="Gao Y."/>
            <person name="Liu J."/>
            <person name="Shao H."/>
            <person name="Ye R."/>
            <person name="Li L."/>
            <person name="Wei W."/>
            <person name="Wang X."/>
            <person name="Wang C."/>
            <person name="Yang T."/>
            <person name="Huo Q."/>
            <person name="Li W."/>
            <person name="Guo W."/>
            <person name="Chen H."/>
            <person name="Zhou L."/>
            <person name="Ni X."/>
            <person name="Tian J."/>
            <person name="Zhou Y."/>
            <person name="Sheng Y."/>
            <person name="Liu T."/>
            <person name="Pan Y."/>
            <person name="Xia L."/>
            <person name="Li J."/>
            <person name="Zhao F."/>
            <person name="Cao W."/>
        </authorList>
    </citation>
    <scope>NUCLEOTIDE SEQUENCE</scope>
    <source>
        <strain evidence="1">Hyas-2018</strain>
    </source>
</reference>
<comment type="caution">
    <text evidence="1">The sequence shown here is derived from an EMBL/GenBank/DDBJ whole genome shotgun (WGS) entry which is preliminary data.</text>
</comment>
<keyword evidence="2" id="KW-1185">Reference proteome</keyword>
<name>A0ACB7T359_HYAAI</name>